<dbReference type="EC" id="3.2.1.177" evidence="5"/>
<dbReference type="CDD" id="cd06591">
    <property type="entry name" value="GH31_xylosidase_XylS"/>
    <property type="match status" value="1"/>
</dbReference>
<protein>
    <submittedName>
        <fullName evidence="5">Alpha-D-xyloside xylohydrolase</fullName>
        <ecNumber evidence="5">3.2.1.177</ecNumber>
    </submittedName>
</protein>
<feature type="signal peptide" evidence="3">
    <location>
        <begin position="1"/>
        <end position="25"/>
    </location>
</feature>
<dbReference type="RefSeq" id="WP_183814836.1">
    <property type="nucleotide sequence ID" value="NZ_JACHOB010000001.1"/>
</dbReference>
<keyword evidence="6" id="KW-1185">Reference proteome</keyword>
<evidence type="ECO:0000256" key="2">
    <source>
        <dbReference type="RuleBase" id="RU361185"/>
    </source>
</evidence>
<proteinExistence type="inferred from homology"/>
<gene>
    <name evidence="5" type="ORF">GGQ59_000105</name>
</gene>
<dbReference type="InterPro" id="IPR013780">
    <property type="entry name" value="Glyco_hydro_b"/>
</dbReference>
<evidence type="ECO:0000313" key="6">
    <source>
        <dbReference type="Proteomes" id="UP000563524"/>
    </source>
</evidence>
<keyword evidence="2 5" id="KW-0326">Glycosidase</keyword>
<dbReference type="Gene3D" id="2.60.120.380">
    <property type="match status" value="1"/>
</dbReference>
<sequence>MTNAKRMISASVLALATLTAAPAYAQGQSQNDVYGSQGAEKQKAREPGSQKIDYGVIVTPRQEDAAVVRVEAVAPGILRVTATPDGDFSRDESLMVVEQAARPDVKVRRRRGAMRLTTEGISADIDLKTGRVQVYDKEGEPLIAEREARVFEPVMVQGEDFYRVQQAFDASEDEGLYGLGQHQNGQMNMMGETVELAQHNISIAMPFVASTADYGILWDNNSITRFGDPRPFQPLDETLTVRGEDGSEGGLTGRYYGEDGAVRAETRERDPDYQFLPPDQFASGESVRDVFPEPFGTESPERVVWKGSLEAETGGTHKFRAYGSSYLTIKVDGEEVVDRWRQNWNPYYFTFELDMQPGEAREVEIDWQPNDGYFRLEHLDPVLDDLDAGLSFASDVAEVIDYYVVAANGEKIDDVIAGYRQLTGEAVMLPKWAYGFWQSRQRYTTQGELLEALQGYRDRQIPIDNIVLDWFYWPEDAWGSHEFDPERFPDPEGMVDTVHDMDAHVMISVWPKFYPTTENAKALDDIGALYSRQLEMDTRDWVGEGYRNTFYDPYSQEARDLYWSQMQEGIDSKGFDAWWMDATEPDLHSNLSHRERSLRMGPTAMGPGAQYFNSFALMNAKAVYEGERSGTDPNERVFILTRSGFPGLQRYGAAAWSGDVVARWDDLKDQVAAGVNFSMAGVPNWTFDIGGFAVESRYTNEDPEHLDEWRELNTRWFQFGAFVPLFRSHGEYPFREIYNLADEGTAPYESMVWYDRLRYRLMPYIYTLAADTNQQDATIMRGLVMDYEGDRRAWDVDDEYLFGPSFLVAPITQYEARQREVYLPEGASWYDFYSGQNHEGGQTVTAEAPLERMPLFVPAGTVLPMGPDVQHTGEDTGGELTVYVYTGADGEFSVYEDDGTTFDYEDGSFARIPMSWDEDAGVLSLAATEGGFDGLADERTIHVRFVSEGVGFDFDAQPDATVTYAGEAIEVPRNGR</sequence>
<dbReference type="SUPFAM" id="SSF56988">
    <property type="entry name" value="Anthrax protective antigen"/>
    <property type="match status" value="1"/>
</dbReference>
<dbReference type="SUPFAM" id="SSF51011">
    <property type="entry name" value="Glycosyl hydrolase domain"/>
    <property type="match status" value="1"/>
</dbReference>
<dbReference type="Pfam" id="PF13802">
    <property type="entry name" value="Gal_mutarotas_2"/>
    <property type="match status" value="1"/>
</dbReference>
<organism evidence="5 6">
    <name type="scientific">Parvularcula dongshanensis</name>
    <dbReference type="NCBI Taxonomy" id="1173995"/>
    <lineage>
        <taxon>Bacteria</taxon>
        <taxon>Pseudomonadati</taxon>
        <taxon>Pseudomonadota</taxon>
        <taxon>Alphaproteobacteria</taxon>
        <taxon>Parvularculales</taxon>
        <taxon>Parvularculaceae</taxon>
        <taxon>Parvularcula</taxon>
    </lineage>
</organism>
<feature type="domain" description="PA14" evidence="4">
    <location>
        <begin position="246"/>
        <end position="404"/>
    </location>
</feature>
<dbReference type="InterPro" id="IPR000322">
    <property type="entry name" value="Glyco_hydro_31_TIM"/>
</dbReference>
<evidence type="ECO:0000256" key="3">
    <source>
        <dbReference type="SAM" id="SignalP"/>
    </source>
</evidence>
<dbReference type="InterPro" id="IPR037524">
    <property type="entry name" value="PA14/GLEYA"/>
</dbReference>
<dbReference type="Proteomes" id="UP000563524">
    <property type="component" value="Unassembled WGS sequence"/>
</dbReference>
<dbReference type="CDD" id="cd14752">
    <property type="entry name" value="GH31_N"/>
    <property type="match status" value="1"/>
</dbReference>
<comment type="similarity">
    <text evidence="1 2">Belongs to the glycosyl hydrolase 31 family.</text>
</comment>
<dbReference type="Gene3D" id="3.20.20.80">
    <property type="entry name" value="Glycosidases"/>
    <property type="match status" value="1"/>
</dbReference>
<dbReference type="Pfam" id="PF21365">
    <property type="entry name" value="Glyco_hydro_31_3rd"/>
    <property type="match status" value="1"/>
</dbReference>
<feature type="chain" id="PRO_5032582772" evidence="3">
    <location>
        <begin position="26"/>
        <end position="976"/>
    </location>
</feature>
<dbReference type="InterPro" id="IPR048395">
    <property type="entry name" value="Glyco_hydro_31_C"/>
</dbReference>
<keyword evidence="2 5" id="KW-0378">Hydrolase</keyword>
<dbReference type="InterPro" id="IPR025887">
    <property type="entry name" value="Glyco_hydro_31_N_dom"/>
</dbReference>
<dbReference type="GO" id="GO:0030246">
    <property type="term" value="F:carbohydrate binding"/>
    <property type="evidence" value="ECO:0007669"/>
    <property type="project" value="InterPro"/>
</dbReference>
<dbReference type="AlphaFoldDB" id="A0A840HZS4"/>
<dbReference type="InterPro" id="IPR051816">
    <property type="entry name" value="Glycosyl_Hydrolase_31"/>
</dbReference>
<reference evidence="5 6" key="1">
    <citation type="submission" date="2020-08" db="EMBL/GenBank/DDBJ databases">
        <title>Genomic Encyclopedia of Type Strains, Phase IV (KMG-IV): sequencing the most valuable type-strain genomes for metagenomic binning, comparative biology and taxonomic classification.</title>
        <authorList>
            <person name="Goeker M."/>
        </authorList>
    </citation>
    <scope>NUCLEOTIDE SEQUENCE [LARGE SCALE GENOMIC DNA]</scope>
    <source>
        <strain evidence="5 6">DSM 102850</strain>
    </source>
</reference>
<dbReference type="SUPFAM" id="SSF51445">
    <property type="entry name" value="(Trans)glycosidases"/>
    <property type="match status" value="1"/>
</dbReference>
<evidence type="ECO:0000313" key="5">
    <source>
        <dbReference type="EMBL" id="MBB4657605.1"/>
    </source>
</evidence>
<dbReference type="Pfam" id="PF01055">
    <property type="entry name" value="Glyco_hydro_31_2nd"/>
    <property type="match status" value="1"/>
</dbReference>
<dbReference type="SUPFAM" id="SSF74650">
    <property type="entry name" value="Galactose mutarotase-like"/>
    <property type="match status" value="1"/>
</dbReference>
<dbReference type="GO" id="GO:0005975">
    <property type="term" value="P:carbohydrate metabolic process"/>
    <property type="evidence" value="ECO:0007669"/>
    <property type="project" value="InterPro"/>
</dbReference>
<dbReference type="InterPro" id="IPR017853">
    <property type="entry name" value="GH"/>
</dbReference>
<dbReference type="PROSITE" id="PS51820">
    <property type="entry name" value="PA14"/>
    <property type="match status" value="1"/>
</dbReference>
<dbReference type="PANTHER" id="PTHR43863">
    <property type="entry name" value="HYDROLASE, PUTATIVE (AFU_ORTHOLOGUE AFUA_1G03140)-RELATED"/>
    <property type="match status" value="1"/>
</dbReference>
<comment type="caution">
    <text evidence="5">The sequence shown here is derived from an EMBL/GenBank/DDBJ whole genome shotgun (WGS) entry which is preliminary data.</text>
</comment>
<dbReference type="Gene3D" id="2.60.40.1760">
    <property type="entry name" value="glycosyl hydrolase (family 31)"/>
    <property type="match status" value="1"/>
</dbReference>
<dbReference type="Pfam" id="PF17137">
    <property type="entry name" value="DUF5110"/>
    <property type="match status" value="1"/>
</dbReference>
<name>A0A840HZS4_9PROT</name>
<evidence type="ECO:0000259" key="4">
    <source>
        <dbReference type="PROSITE" id="PS51820"/>
    </source>
</evidence>
<dbReference type="Gene3D" id="2.60.40.1180">
    <property type="entry name" value="Golgi alpha-mannosidase II"/>
    <property type="match status" value="2"/>
</dbReference>
<dbReference type="InterPro" id="IPR033403">
    <property type="entry name" value="DUF5110"/>
</dbReference>
<dbReference type="InterPro" id="IPR011013">
    <property type="entry name" value="Gal_mutarotase_sf_dom"/>
</dbReference>
<dbReference type="EMBL" id="JACHOB010000001">
    <property type="protein sequence ID" value="MBB4657605.1"/>
    <property type="molecule type" value="Genomic_DNA"/>
</dbReference>
<dbReference type="PANTHER" id="PTHR43863:SF2">
    <property type="entry name" value="MALTASE-GLUCOAMYLASE"/>
    <property type="match status" value="1"/>
</dbReference>
<accession>A0A840HZS4</accession>
<dbReference type="GO" id="GO:0061634">
    <property type="term" value="F:alpha-D-xyloside xylohydrolase"/>
    <property type="evidence" value="ECO:0007669"/>
    <property type="project" value="UniProtKB-EC"/>
</dbReference>
<keyword evidence="3" id="KW-0732">Signal</keyword>
<evidence type="ECO:0000256" key="1">
    <source>
        <dbReference type="ARBA" id="ARBA00007806"/>
    </source>
</evidence>